<dbReference type="InterPro" id="IPR013325">
    <property type="entry name" value="RNA_pol_sigma_r2"/>
</dbReference>
<evidence type="ECO:0000256" key="1">
    <source>
        <dbReference type="ARBA" id="ARBA00010641"/>
    </source>
</evidence>
<evidence type="ECO:0000313" key="9">
    <source>
        <dbReference type="Proteomes" id="UP001431776"/>
    </source>
</evidence>
<gene>
    <name evidence="8" type="ORF">QJ522_09330</name>
</gene>
<comment type="caution">
    <text evidence="8">The sequence shown here is derived from an EMBL/GenBank/DDBJ whole genome shotgun (WGS) entry which is preliminary data.</text>
</comment>
<dbReference type="PANTHER" id="PTHR43133:SF8">
    <property type="entry name" value="RNA POLYMERASE SIGMA FACTOR HI_1459-RELATED"/>
    <property type="match status" value="1"/>
</dbReference>
<dbReference type="PANTHER" id="PTHR43133">
    <property type="entry name" value="RNA POLYMERASE ECF-TYPE SIGMA FACTO"/>
    <property type="match status" value="1"/>
</dbReference>
<dbReference type="InterPro" id="IPR039425">
    <property type="entry name" value="RNA_pol_sigma-70-like"/>
</dbReference>
<dbReference type="EMBL" id="JASCXX010000009">
    <property type="protein sequence ID" value="MDI6449243.1"/>
    <property type="molecule type" value="Genomic_DNA"/>
</dbReference>
<dbReference type="Gene3D" id="1.10.10.10">
    <property type="entry name" value="Winged helix-like DNA-binding domain superfamily/Winged helix DNA-binding domain"/>
    <property type="match status" value="1"/>
</dbReference>
<keyword evidence="5" id="KW-0804">Transcription</keyword>
<dbReference type="AlphaFoldDB" id="A0AAW6TUF4"/>
<dbReference type="SUPFAM" id="SSF88659">
    <property type="entry name" value="Sigma3 and sigma4 domains of RNA polymerase sigma factors"/>
    <property type="match status" value="1"/>
</dbReference>
<organism evidence="8 9">
    <name type="scientific">Anaerobaca lacustris</name>
    <dbReference type="NCBI Taxonomy" id="3044600"/>
    <lineage>
        <taxon>Bacteria</taxon>
        <taxon>Pseudomonadati</taxon>
        <taxon>Planctomycetota</taxon>
        <taxon>Phycisphaerae</taxon>
        <taxon>Sedimentisphaerales</taxon>
        <taxon>Anaerobacaceae</taxon>
        <taxon>Anaerobaca</taxon>
    </lineage>
</organism>
<dbReference type="Pfam" id="PF08281">
    <property type="entry name" value="Sigma70_r4_2"/>
    <property type="match status" value="1"/>
</dbReference>
<keyword evidence="3" id="KW-0731">Sigma factor</keyword>
<dbReference type="InterPro" id="IPR013249">
    <property type="entry name" value="RNA_pol_sigma70_r4_t2"/>
</dbReference>
<dbReference type="GO" id="GO:0006352">
    <property type="term" value="P:DNA-templated transcription initiation"/>
    <property type="evidence" value="ECO:0007669"/>
    <property type="project" value="InterPro"/>
</dbReference>
<evidence type="ECO:0000313" key="8">
    <source>
        <dbReference type="EMBL" id="MDI6449243.1"/>
    </source>
</evidence>
<keyword evidence="4" id="KW-0238">DNA-binding</keyword>
<reference evidence="8" key="1">
    <citation type="submission" date="2023-05" db="EMBL/GenBank/DDBJ databases">
        <title>Anaerotaeda fermentans gen. nov., sp. nov., a novel anaerobic planctomycete of the new family within the order Sedimentisphaerales isolated from Taman Peninsula, Russia.</title>
        <authorList>
            <person name="Khomyakova M.A."/>
            <person name="Merkel A.Y."/>
            <person name="Slobodkin A.I."/>
        </authorList>
    </citation>
    <scope>NUCLEOTIDE SEQUENCE</scope>
    <source>
        <strain evidence="8">M17dextr</strain>
    </source>
</reference>
<dbReference type="Pfam" id="PF04542">
    <property type="entry name" value="Sigma70_r2"/>
    <property type="match status" value="1"/>
</dbReference>
<feature type="domain" description="RNA polymerase sigma factor 70 region 4 type 2" evidence="7">
    <location>
        <begin position="118"/>
        <end position="167"/>
    </location>
</feature>
<dbReference type="NCBIfam" id="TIGR02937">
    <property type="entry name" value="sigma70-ECF"/>
    <property type="match status" value="1"/>
</dbReference>
<dbReference type="CDD" id="cd06171">
    <property type="entry name" value="Sigma70_r4"/>
    <property type="match status" value="1"/>
</dbReference>
<feature type="domain" description="RNA polymerase sigma-70 region 2" evidence="6">
    <location>
        <begin position="28"/>
        <end position="92"/>
    </location>
</feature>
<dbReference type="RefSeq" id="WP_349244649.1">
    <property type="nucleotide sequence ID" value="NZ_JASCXX010000009.1"/>
</dbReference>
<dbReference type="InterPro" id="IPR007627">
    <property type="entry name" value="RNA_pol_sigma70_r2"/>
</dbReference>
<sequence>MHDATGQLVDELLVMEAQSGNAKAFEALVSRWQKRLWQYARRLTGSSEAAWDVTQESWLGVVRGLRKLNDPARLRPWLYRIVTNKANDWIRSVAQTRAPVVASDPASDDTLDVDVSADLQSVLRQLAVRSRVVLTLYYLEGLGLSEVARVLDVPAGTVKSRLFHARNEFKEIWQQSTG</sequence>
<evidence type="ECO:0000256" key="5">
    <source>
        <dbReference type="ARBA" id="ARBA00023163"/>
    </source>
</evidence>
<comment type="similarity">
    <text evidence="1">Belongs to the sigma-70 factor family. ECF subfamily.</text>
</comment>
<evidence type="ECO:0000256" key="2">
    <source>
        <dbReference type="ARBA" id="ARBA00023015"/>
    </source>
</evidence>
<dbReference type="InterPro" id="IPR013324">
    <property type="entry name" value="RNA_pol_sigma_r3/r4-like"/>
</dbReference>
<evidence type="ECO:0000259" key="7">
    <source>
        <dbReference type="Pfam" id="PF08281"/>
    </source>
</evidence>
<accession>A0AAW6TUF4</accession>
<dbReference type="GO" id="GO:0016987">
    <property type="term" value="F:sigma factor activity"/>
    <property type="evidence" value="ECO:0007669"/>
    <property type="project" value="UniProtKB-KW"/>
</dbReference>
<evidence type="ECO:0000259" key="6">
    <source>
        <dbReference type="Pfam" id="PF04542"/>
    </source>
</evidence>
<dbReference type="InterPro" id="IPR014284">
    <property type="entry name" value="RNA_pol_sigma-70_dom"/>
</dbReference>
<name>A0AAW6TUF4_9BACT</name>
<evidence type="ECO:0000256" key="4">
    <source>
        <dbReference type="ARBA" id="ARBA00023125"/>
    </source>
</evidence>
<keyword evidence="2" id="KW-0805">Transcription regulation</keyword>
<proteinExistence type="inferred from homology"/>
<dbReference type="SUPFAM" id="SSF88946">
    <property type="entry name" value="Sigma2 domain of RNA polymerase sigma factors"/>
    <property type="match status" value="1"/>
</dbReference>
<dbReference type="GO" id="GO:0003677">
    <property type="term" value="F:DNA binding"/>
    <property type="evidence" value="ECO:0007669"/>
    <property type="project" value="UniProtKB-KW"/>
</dbReference>
<dbReference type="Proteomes" id="UP001431776">
    <property type="component" value="Unassembled WGS sequence"/>
</dbReference>
<dbReference type="Gene3D" id="1.10.1740.10">
    <property type="match status" value="1"/>
</dbReference>
<protein>
    <submittedName>
        <fullName evidence="8">RNA polymerase sigma factor</fullName>
    </submittedName>
</protein>
<dbReference type="InterPro" id="IPR036388">
    <property type="entry name" value="WH-like_DNA-bd_sf"/>
</dbReference>
<keyword evidence="9" id="KW-1185">Reference proteome</keyword>
<evidence type="ECO:0000256" key="3">
    <source>
        <dbReference type="ARBA" id="ARBA00023082"/>
    </source>
</evidence>